<dbReference type="InterPro" id="IPR052698">
    <property type="entry name" value="MoCofactor_Util/Proc"/>
</dbReference>
<feature type="domain" description="XdhC- CoxI" evidence="1">
    <location>
        <begin position="253"/>
        <end position="316"/>
    </location>
</feature>
<sequence>MDKYKISGAVMEKIYENILKLYNKKQTFYTKTLLNGNIGEKTIIAANDLKEIGIDISKEKLPQIVKDQDNSYFIESINDIPTVVIVGGGHVAVAIAKLAEFLEFNTVVIDDRAEFVSLERFPYSQRIAERVDRALQQDFGDNAYYVIVTRGHKDDFRAVLAVLQKKYYRYLGMIGSKQKVGIIRQKLHDKGYENTQIDNIHAPIGLPIGAITVEEIAVSILAEIIAIKSAFVGDRTQNNVFAALEEIVVGKIQEKAVVATIIEKHGSSPRGVGSKMLVTQSGKIFGTIGGGAVEYAAQKRAVQIIAEKTAVIEEYDLSPQDASKLGMICGGRVKVLFELVN</sequence>
<evidence type="ECO:0000313" key="4">
    <source>
        <dbReference type="Proteomes" id="UP000559117"/>
    </source>
</evidence>
<reference evidence="3 4" key="1">
    <citation type="submission" date="2020-08" db="EMBL/GenBank/DDBJ databases">
        <title>Genomic Encyclopedia of Type Strains, Phase IV (KMG-IV): sequencing the most valuable type-strain genomes for metagenomic binning, comparative biology and taxonomic classification.</title>
        <authorList>
            <person name="Goeker M."/>
        </authorList>
    </citation>
    <scope>NUCLEOTIDE SEQUENCE [LARGE SCALE GENOMIC DNA]</scope>
    <source>
        <strain evidence="3 4">DSM 24661</strain>
    </source>
</reference>
<evidence type="ECO:0000313" key="3">
    <source>
        <dbReference type="EMBL" id="MBB5335592.1"/>
    </source>
</evidence>
<dbReference type="PANTHER" id="PTHR30388">
    <property type="entry name" value="ALDEHYDE OXIDOREDUCTASE MOLYBDENUM COFACTOR ASSEMBLY PROTEIN"/>
    <property type="match status" value="1"/>
</dbReference>
<dbReference type="InterPro" id="IPR027051">
    <property type="entry name" value="XdhC_Rossmann_dom"/>
</dbReference>
<feature type="domain" description="XdhC Rossmann" evidence="2">
    <location>
        <begin position="83"/>
        <end position="224"/>
    </location>
</feature>
<comment type="caution">
    <text evidence="3">The sequence shown here is derived from an EMBL/GenBank/DDBJ whole genome shotgun (WGS) entry which is preliminary data.</text>
</comment>
<organism evidence="3 4">
    <name type="scientific">Pectinatus brassicae</name>
    <dbReference type="NCBI Taxonomy" id="862415"/>
    <lineage>
        <taxon>Bacteria</taxon>
        <taxon>Bacillati</taxon>
        <taxon>Bacillota</taxon>
        <taxon>Negativicutes</taxon>
        <taxon>Selenomonadales</taxon>
        <taxon>Selenomonadaceae</taxon>
        <taxon>Pectinatus</taxon>
    </lineage>
</organism>
<evidence type="ECO:0000259" key="2">
    <source>
        <dbReference type="Pfam" id="PF13478"/>
    </source>
</evidence>
<dbReference type="Proteomes" id="UP000559117">
    <property type="component" value="Unassembled WGS sequence"/>
</dbReference>
<dbReference type="InterPro" id="IPR003777">
    <property type="entry name" value="XdhC_CoxI"/>
</dbReference>
<accession>A0A840UMW9</accession>
<protein>
    <submittedName>
        <fullName evidence="3">Xanthine dehydrogenase accessory factor</fullName>
    </submittedName>
</protein>
<dbReference type="AlphaFoldDB" id="A0A840UMW9"/>
<dbReference type="Gene3D" id="3.40.50.720">
    <property type="entry name" value="NAD(P)-binding Rossmann-like Domain"/>
    <property type="match status" value="1"/>
</dbReference>
<dbReference type="Pfam" id="PF02625">
    <property type="entry name" value="XdhC_CoxI"/>
    <property type="match status" value="1"/>
</dbReference>
<dbReference type="PANTHER" id="PTHR30388:SF6">
    <property type="entry name" value="XANTHINE DEHYDROGENASE SUBUNIT A-RELATED"/>
    <property type="match status" value="1"/>
</dbReference>
<evidence type="ECO:0000259" key="1">
    <source>
        <dbReference type="Pfam" id="PF02625"/>
    </source>
</evidence>
<dbReference type="Pfam" id="PF13478">
    <property type="entry name" value="XdhC_C"/>
    <property type="match status" value="1"/>
</dbReference>
<proteinExistence type="predicted"/>
<keyword evidence="4" id="KW-1185">Reference proteome</keyword>
<dbReference type="EMBL" id="JACHFH010000006">
    <property type="protein sequence ID" value="MBB5335592.1"/>
    <property type="molecule type" value="Genomic_DNA"/>
</dbReference>
<name>A0A840UMW9_9FIRM</name>
<gene>
    <name evidence="3" type="ORF">HNR32_000719</name>
</gene>